<reference evidence="3" key="1">
    <citation type="submission" date="2016-10" db="EMBL/GenBank/DDBJ databases">
        <authorList>
            <person name="Varghese N."/>
            <person name="Submissions S."/>
        </authorList>
    </citation>
    <scope>NUCLEOTIDE SEQUENCE [LARGE SCALE GENOMIC DNA]</scope>
    <source>
        <strain evidence="3">XBD1002</strain>
    </source>
</reference>
<dbReference type="GO" id="GO:0016747">
    <property type="term" value="F:acyltransferase activity, transferring groups other than amino-acyl groups"/>
    <property type="evidence" value="ECO:0007669"/>
    <property type="project" value="InterPro"/>
</dbReference>
<evidence type="ECO:0000313" key="3">
    <source>
        <dbReference type="Proteomes" id="UP000182737"/>
    </source>
</evidence>
<dbReference type="AlphaFoldDB" id="A0A1I3NAA4"/>
<keyword evidence="3" id="KW-1185">Reference proteome</keyword>
<dbReference type="PANTHER" id="PTHR43415:SF3">
    <property type="entry name" value="GNAT-FAMILY ACETYLTRANSFERASE"/>
    <property type="match status" value="1"/>
</dbReference>
<gene>
    <name evidence="2" type="ORF">SAMN04487775_11321</name>
</gene>
<sequence length="182" mass="21453">MFYDGVLEGKYVDLRSCTEDDAEFTREIRKDPEFVKFLPAIDNTLEQQKNWIRHQREKEGDYFFVVWDKEGNRLGTISIYNVNGKHAESGRLAIKSKNPFQAIEAQILSFRFAFSVLGLECIDGFIFADNDRAIRFNQQFGGKHYPPTVDEQGREIIKIENWREDFEVVDKRLSSILYRQRK</sequence>
<protein>
    <submittedName>
        <fullName evidence="2">Protein N-acetyltransferase, RimJ/RimL family</fullName>
    </submittedName>
</protein>
<dbReference type="Pfam" id="PF13302">
    <property type="entry name" value="Acetyltransf_3"/>
    <property type="match status" value="1"/>
</dbReference>
<evidence type="ECO:0000259" key="1">
    <source>
        <dbReference type="Pfam" id="PF13302"/>
    </source>
</evidence>
<dbReference type="RefSeq" id="WP_074933582.1">
    <property type="nucleotide sequence ID" value="NZ_FORI01000013.1"/>
</dbReference>
<dbReference type="InterPro" id="IPR000182">
    <property type="entry name" value="GNAT_dom"/>
</dbReference>
<feature type="domain" description="N-acetyltransferase" evidence="1">
    <location>
        <begin position="14"/>
        <end position="141"/>
    </location>
</feature>
<dbReference type="InterPro" id="IPR016181">
    <property type="entry name" value="Acyl_CoA_acyltransferase"/>
</dbReference>
<accession>A0A1I3NAA4</accession>
<keyword evidence="2" id="KW-0808">Transferase</keyword>
<dbReference type="OrthoDB" id="1037676at2"/>
<dbReference type="PANTHER" id="PTHR43415">
    <property type="entry name" value="SPERMIDINE N(1)-ACETYLTRANSFERASE"/>
    <property type="match status" value="1"/>
</dbReference>
<proteinExistence type="predicted"/>
<dbReference type="EMBL" id="FORI01000013">
    <property type="protein sequence ID" value="SFJ05900.1"/>
    <property type="molecule type" value="Genomic_DNA"/>
</dbReference>
<organism evidence="2 3">
    <name type="scientific">Treponema bryantii</name>
    <dbReference type="NCBI Taxonomy" id="163"/>
    <lineage>
        <taxon>Bacteria</taxon>
        <taxon>Pseudomonadati</taxon>
        <taxon>Spirochaetota</taxon>
        <taxon>Spirochaetia</taxon>
        <taxon>Spirochaetales</taxon>
        <taxon>Treponemataceae</taxon>
        <taxon>Treponema</taxon>
    </lineage>
</organism>
<dbReference type="Gene3D" id="3.40.630.30">
    <property type="match status" value="1"/>
</dbReference>
<evidence type="ECO:0000313" key="2">
    <source>
        <dbReference type="EMBL" id="SFJ05900.1"/>
    </source>
</evidence>
<dbReference type="Proteomes" id="UP000182737">
    <property type="component" value="Unassembled WGS sequence"/>
</dbReference>
<name>A0A1I3NAA4_9SPIR</name>
<dbReference type="SUPFAM" id="SSF55729">
    <property type="entry name" value="Acyl-CoA N-acyltransferases (Nat)"/>
    <property type="match status" value="1"/>
</dbReference>